<comment type="caution">
    <text evidence="7">The sequence shown here is derived from an EMBL/GenBank/DDBJ whole genome shotgun (WGS) entry which is preliminary data.</text>
</comment>
<protein>
    <recommendedName>
        <fullName evidence="6">NTF2 domain-containing protein</fullName>
    </recommendedName>
</protein>
<dbReference type="SUPFAM" id="SSF54427">
    <property type="entry name" value="NTF2-like"/>
    <property type="match status" value="1"/>
</dbReference>
<evidence type="ECO:0000256" key="3">
    <source>
        <dbReference type="ARBA" id="ARBA00022490"/>
    </source>
</evidence>
<dbReference type="GO" id="GO:0005635">
    <property type="term" value="C:nuclear envelope"/>
    <property type="evidence" value="ECO:0007669"/>
    <property type="project" value="UniProtKB-SubCell"/>
</dbReference>
<name>A0A8X8Z9L0_SALSN</name>
<dbReference type="PROSITE" id="PS50177">
    <property type="entry name" value="NTF2_DOMAIN"/>
    <property type="match status" value="1"/>
</dbReference>
<dbReference type="FunFam" id="3.10.450.50:FF:000005">
    <property type="entry name" value="Nuclear transport factor 2"/>
    <property type="match status" value="1"/>
</dbReference>
<dbReference type="InterPro" id="IPR002075">
    <property type="entry name" value="NTF2_dom"/>
</dbReference>
<dbReference type="EMBL" id="PNBA02000016">
    <property type="protein sequence ID" value="KAG6396422.1"/>
    <property type="molecule type" value="Genomic_DNA"/>
</dbReference>
<comment type="subcellular location">
    <subcellularLocation>
        <location evidence="2">Cytoplasm</location>
    </subcellularLocation>
    <subcellularLocation>
        <location evidence="1">Nucleus envelope</location>
    </subcellularLocation>
</comment>
<dbReference type="InterPro" id="IPR032710">
    <property type="entry name" value="NTF2-like_dom_sf"/>
</dbReference>
<dbReference type="InterPro" id="IPR018222">
    <property type="entry name" value="Nuclear_transport_factor_2_euk"/>
</dbReference>
<dbReference type="Pfam" id="PF02136">
    <property type="entry name" value="NTF2"/>
    <property type="match status" value="1"/>
</dbReference>
<dbReference type="Proteomes" id="UP000298416">
    <property type="component" value="Unassembled WGS sequence"/>
</dbReference>
<dbReference type="GO" id="GO:0005737">
    <property type="term" value="C:cytoplasm"/>
    <property type="evidence" value="ECO:0007669"/>
    <property type="project" value="UniProtKB-SubCell"/>
</dbReference>
<evidence type="ECO:0000256" key="4">
    <source>
        <dbReference type="ARBA" id="ARBA00058161"/>
    </source>
</evidence>
<sequence>MSKGRYVRVVKETDLKSVGLRPRRIQNRSPKFKFKANPSSKIRINERLSVEKTRALDLTKISSYRILNTPFAHGQQKQQLLRRKGEVLEKFAMAAMDPDAVAKAFVEHYYSTFDTNRAGLASLYQDASMLSFEGQKFQGTQNITAKLTSLPFQQCQHHITTVDCQPSGPAGGMLVFVSGNLQLSGEQHALKFSQMFHLMPTPQGSFYVFNDIFRLNYA</sequence>
<keyword evidence="8" id="KW-1185">Reference proteome</keyword>
<accession>A0A8X8Z9L0</accession>
<dbReference type="InterPro" id="IPR045875">
    <property type="entry name" value="NTF2"/>
</dbReference>
<comment type="function">
    <text evidence="4">Facilitates protein transport into the nucleus. Interacts with various nucleoporins and with Ran-GDP. Could be part of a multicomponent system of cytosolic factors that assemble at the pore complex during nuclear import.</text>
</comment>
<evidence type="ECO:0000259" key="6">
    <source>
        <dbReference type="PROSITE" id="PS50177"/>
    </source>
</evidence>
<gene>
    <name evidence="7" type="ORF">SASPL_142572</name>
</gene>
<keyword evidence="3" id="KW-0963">Cytoplasm</keyword>
<evidence type="ECO:0000256" key="2">
    <source>
        <dbReference type="ARBA" id="ARBA00004496"/>
    </source>
</evidence>
<organism evidence="7">
    <name type="scientific">Salvia splendens</name>
    <name type="common">Scarlet sage</name>
    <dbReference type="NCBI Taxonomy" id="180675"/>
    <lineage>
        <taxon>Eukaryota</taxon>
        <taxon>Viridiplantae</taxon>
        <taxon>Streptophyta</taxon>
        <taxon>Embryophyta</taxon>
        <taxon>Tracheophyta</taxon>
        <taxon>Spermatophyta</taxon>
        <taxon>Magnoliopsida</taxon>
        <taxon>eudicotyledons</taxon>
        <taxon>Gunneridae</taxon>
        <taxon>Pentapetalae</taxon>
        <taxon>asterids</taxon>
        <taxon>lamiids</taxon>
        <taxon>Lamiales</taxon>
        <taxon>Lamiaceae</taxon>
        <taxon>Nepetoideae</taxon>
        <taxon>Mentheae</taxon>
        <taxon>Salviinae</taxon>
        <taxon>Salvia</taxon>
        <taxon>Salvia subgen. Calosphace</taxon>
        <taxon>core Calosphace</taxon>
    </lineage>
</organism>
<dbReference type="CDD" id="cd00780">
    <property type="entry name" value="NTF2"/>
    <property type="match status" value="1"/>
</dbReference>
<proteinExistence type="predicted"/>
<reference evidence="7" key="1">
    <citation type="submission" date="2018-01" db="EMBL/GenBank/DDBJ databases">
        <authorList>
            <person name="Mao J.F."/>
        </authorList>
    </citation>
    <scope>NUCLEOTIDE SEQUENCE</scope>
    <source>
        <strain evidence="7">Huo1</strain>
        <tissue evidence="7">Leaf</tissue>
    </source>
</reference>
<evidence type="ECO:0000256" key="1">
    <source>
        <dbReference type="ARBA" id="ARBA00004259"/>
    </source>
</evidence>
<evidence type="ECO:0000313" key="7">
    <source>
        <dbReference type="EMBL" id="KAG6396422.1"/>
    </source>
</evidence>
<dbReference type="Gene3D" id="3.10.450.50">
    <property type="match status" value="1"/>
</dbReference>
<dbReference type="GO" id="GO:0006606">
    <property type="term" value="P:protein import into nucleus"/>
    <property type="evidence" value="ECO:0007669"/>
    <property type="project" value="UniProtKB-ARBA"/>
</dbReference>
<evidence type="ECO:0000313" key="8">
    <source>
        <dbReference type="Proteomes" id="UP000298416"/>
    </source>
</evidence>
<dbReference type="AlphaFoldDB" id="A0A8X8Z9L0"/>
<comment type="subunit">
    <text evidence="5">Interacts with RAN1.</text>
</comment>
<dbReference type="PANTHER" id="PTHR12612">
    <property type="entry name" value="NUCLEAR TRANSPORT FACTOR 2"/>
    <property type="match status" value="1"/>
</dbReference>
<evidence type="ECO:0000256" key="5">
    <source>
        <dbReference type="ARBA" id="ARBA00062736"/>
    </source>
</evidence>
<reference evidence="7" key="2">
    <citation type="submission" date="2020-08" db="EMBL/GenBank/DDBJ databases">
        <title>Plant Genome Project.</title>
        <authorList>
            <person name="Zhang R.-G."/>
        </authorList>
    </citation>
    <scope>NUCLEOTIDE SEQUENCE</scope>
    <source>
        <strain evidence="7">Huo1</strain>
        <tissue evidence="7">Leaf</tissue>
    </source>
</reference>
<feature type="domain" description="NTF2" evidence="6">
    <location>
        <begin position="101"/>
        <end position="215"/>
    </location>
</feature>